<dbReference type="SUPFAM" id="SSF48452">
    <property type="entry name" value="TPR-like"/>
    <property type="match status" value="1"/>
</dbReference>
<dbReference type="PANTHER" id="PTHR31859">
    <property type="entry name" value="TETRATRICOPEPTIDE REPEAT PROTEIN 39 FAMILY MEMBER"/>
    <property type="match status" value="1"/>
</dbReference>
<keyword evidence="1" id="KW-0732">Signal</keyword>
<name>A0ABQ9GIU6_9NEOP</name>
<feature type="signal peptide" evidence="1">
    <location>
        <begin position="1"/>
        <end position="21"/>
    </location>
</feature>
<organism evidence="2 3">
    <name type="scientific">Dryococelus australis</name>
    <dbReference type="NCBI Taxonomy" id="614101"/>
    <lineage>
        <taxon>Eukaryota</taxon>
        <taxon>Metazoa</taxon>
        <taxon>Ecdysozoa</taxon>
        <taxon>Arthropoda</taxon>
        <taxon>Hexapoda</taxon>
        <taxon>Insecta</taxon>
        <taxon>Pterygota</taxon>
        <taxon>Neoptera</taxon>
        <taxon>Polyneoptera</taxon>
        <taxon>Phasmatodea</taxon>
        <taxon>Verophasmatodea</taxon>
        <taxon>Anareolatae</taxon>
        <taxon>Phasmatidae</taxon>
        <taxon>Eurycanthinae</taxon>
        <taxon>Dryococelus</taxon>
    </lineage>
</organism>
<sequence length="156" mass="17764">MCIVSSLALLWYHTIVRPFFALDGSNVQAGVAAAQQLIDESQEEFGQSALFLFFKGRVERLRSNIGEALKAYQAAVVRSPQREIQLLCLHEVGWCHLIQLNWDKAHPCFLQLQKRSRWSRSFYSYLAASEYDTTVGVVQNTHFPSTCMNSNCRTVC</sequence>
<dbReference type="InterPro" id="IPR019412">
    <property type="entry name" value="IML2/TPR_39"/>
</dbReference>
<accession>A0ABQ9GIU6</accession>
<proteinExistence type="predicted"/>
<feature type="chain" id="PRO_5045081695" evidence="1">
    <location>
        <begin position="22"/>
        <end position="156"/>
    </location>
</feature>
<dbReference type="EMBL" id="JARBHB010000012">
    <property type="protein sequence ID" value="KAJ8871924.1"/>
    <property type="molecule type" value="Genomic_DNA"/>
</dbReference>
<dbReference type="PANTHER" id="PTHR31859:SF1">
    <property type="entry name" value="TETRATRICOPEPTIDE REPEAT PROTEIN 39C"/>
    <property type="match status" value="1"/>
</dbReference>
<reference evidence="2 3" key="1">
    <citation type="submission" date="2023-02" db="EMBL/GenBank/DDBJ databases">
        <title>LHISI_Scaffold_Assembly.</title>
        <authorList>
            <person name="Stuart O.P."/>
            <person name="Cleave R."/>
            <person name="Magrath M.J.L."/>
            <person name="Mikheyev A.S."/>
        </authorList>
    </citation>
    <scope>NUCLEOTIDE SEQUENCE [LARGE SCALE GENOMIC DNA]</scope>
    <source>
        <strain evidence="2">Daus_M_001</strain>
        <tissue evidence="2">Leg muscle</tissue>
    </source>
</reference>
<evidence type="ECO:0000313" key="2">
    <source>
        <dbReference type="EMBL" id="KAJ8871924.1"/>
    </source>
</evidence>
<comment type="caution">
    <text evidence="2">The sequence shown here is derived from an EMBL/GenBank/DDBJ whole genome shotgun (WGS) entry which is preliminary data.</text>
</comment>
<dbReference type="InterPro" id="IPR011990">
    <property type="entry name" value="TPR-like_helical_dom_sf"/>
</dbReference>
<evidence type="ECO:0000256" key="1">
    <source>
        <dbReference type="SAM" id="SignalP"/>
    </source>
</evidence>
<dbReference type="Pfam" id="PF10300">
    <property type="entry name" value="Iml2-TPR_39"/>
    <property type="match status" value="1"/>
</dbReference>
<gene>
    <name evidence="2" type="ORF">PR048_028264</name>
</gene>
<evidence type="ECO:0000313" key="3">
    <source>
        <dbReference type="Proteomes" id="UP001159363"/>
    </source>
</evidence>
<dbReference type="Proteomes" id="UP001159363">
    <property type="component" value="Chromosome 11"/>
</dbReference>
<dbReference type="Gene3D" id="1.25.40.10">
    <property type="entry name" value="Tetratricopeptide repeat domain"/>
    <property type="match status" value="1"/>
</dbReference>
<protein>
    <submittedName>
        <fullName evidence="2">Uncharacterized protein</fullName>
    </submittedName>
</protein>
<keyword evidence="3" id="KW-1185">Reference proteome</keyword>